<dbReference type="InterPro" id="IPR016652">
    <property type="entry name" value="Ubiquitinyl_hydrolase"/>
</dbReference>
<dbReference type="InterPro" id="IPR009060">
    <property type="entry name" value="UBA-like_sf"/>
</dbReference>
<dbReference type="PANTHER" id="PTHR24006:SF664">
    <property type="entry name" value="UBIQUITIN CARBOXYL-TERMINAL HYDROLASE"/>
    <property type="match status" value="1"/>
</dbReference>
<keyword evidence="4 11" id="KW-0479">Metal-binding</keyword>
<dbReference type="GO" id="GO:0006508">
    <property type="term" value="P:proteolysis"/>
    <property type="evidence" value="ECO:0007669"/>
    <property type="project" value="UniProtKB-KW"/>
</dbReference>
<feature type="binding site" evidence="13">
    <location>
        <position position="198"/>
    </location>
    <ligand>
        <name>Zn(2+)</name>
        <dbReference type="ChEBI" id="CHEBI:29105"/>
    </ligand>
</feature>
<sequence>MTAVPAELLTALEPPRPSQTVYREECTQCFDSHDSDAGVDVCLHCFNGGCPPAINGVESANGHGRLHFERTGHRVVVNIQRRRKPASELRRNKRDSNEPPVKKLAIREEPSEEEKYDFHTQVRMYTGGEGDRAMAQYVVVDQVDDKLSSLIAAVLSAMSSAQRSEVKAWEEEIVPCQHTRELIQPEPKKLEPAGLASCAHADCGLTSNLWLCLTCGALGCGRQQYGGGGGNGHALKHTSDTGHPVAVKLGTIEPDGSADVYCYACDDARIDPNLAKHLANFGIEVAEQKKTEKSMTELQVEQNLTFDFAMTGADGKELEPLFGPGLTGMKNLGNSCYMASSLQSVFSLPVFQDRYLTSFVIHPQTCTNPSPATCFECQMSKIADGLLSGRYAVPHVPDPSDALAGSDTSAPVDSDKPRVYFQEGIRPAMFKALVGKDHAEFSTMRQQDAGEFLQHLLEYIRRASKSLGVEEPTGIFGFAVEERLECSQCHGVRYKTQNEELLSLPVPVKKREAMDVEATPGAASAGGEARTTYEQDKDRKVEYEPVQLTDCLFNLTSPTETEYKCPACDAKVTAVKSMRFSTFPDVLLVNAARFQLDGWVPRKVDVPVIVPFTDLDMSPFVGKGLQQGERELPADKEDAPAEPQFDAEAMNQLIGMGFPEIRAKRALLATGHNGAEVAMNWLFEHMEDPDIDDPLPAAASSSATSSAADPSPESISTVCEMGFTPAQARKALRETGGSIERAVEWLFSHPDDDGSESVPAAPTAAAGGAGEKKVPGSKDLPAKYRLKAFISHKGPSVHSGHYVAHVWTGQADANGGGKGGWVLFNDEKVVRADEGEQAAERLSPFAYVYVFERVRE</sequence>
<dbReference type="InterPro" id="IPR013083">
    <property type="entry name" value="Znf_RING/FYVE/PHD"/>
</dbReference>
<keyword evidence="10 11" id="KW-0862">Zinc</keyword>
<comment type="similarity">
    <text evidence="2 11 15">Belongs to the peptidase C19 family.</text>
</comment>
<dbReference type="InterPro" id="IPR001394">
    <property type="entry name" value="Peptidase_C19_UCH"/>
</dbReference>
<dbReference type="CDD" id="cd02658">
    <property type="entry name" value="Peptidase_C19B"/>
    <property type="match status" value="1"/>
</dbReference>
<evidence type="ECO:0000259" key="18">
    <source>
        <dbReference type="PROSITE" id="PS50235"/>
    </source>
</evidence>
<dbReference type="InterPro" id="IPR001607">
    <property type="entry name" value="Znf_UBP"/>
</dbReference>
<feature type="region of interest" description="Disordered" evidence="16">
    <location>
        <begin position="749"/>
        <end position="777"/>
    </location>
</feature>
<evidence type="ECO:0000313" key="20">
    <source>
        <dbReference type="EMBL" id="CDR43050.1"/>
    </source>
</evidence>
<dbReference type="Gene3D" id="3.90.70.10">
    <property type="entry name" value="Cysteine proteinases"/>
    <property type="match status" value="1"/>
</dbReference>
<dbReference type="FunFam" id="3.30.40.10:FF:000396">
    <property type="entry name" value="Ubiquitin carboxyl-terminal hydrolase"/>
    <property type="match status" value="1"/>
</dbReference>
<feature type="domain" description="UBA" evidence="17">
    <location>
        <begin position="644"/>
        <end position="685"/>
    </location>
</feature>
<organism evidence="20">
    <name type="scientific">Rhodotorula toruloides</name>
    <name type="common">Yeast</name>
    <name type="synonym">Rhodosporidium toruloides</name>
    <dbReference type="NCBI Taxonomy" id="5286"/>
    <lineage>
        <taxon>Eukaryota</taxon>
        <taxon>Fungi</taxon>
        <taxon>Dikarya</taxon>
        <taxon>Basidiomycota</taxon>
        <taxon>Pucciniomycotina</taxon>
        <taxon>Microbotryomycetes</taxon>
        <taxon>Sporidiobolales</taxon>
        <taxon>Sporidiobolaceae</taxon>
        <taxon>Rhodotorula</taxon>
    </lineage>
</organism>
<gene>
    <name evidence="20" type="ORF">RHTO0S_07e07338g</name>
</gene>
<keyword evidence="3 11" id="KW-0645">Protease</keyword>
<dbReference type="GO" id="GO:0008270">
    <property type="term" value="F:zinc ion binding"/>
    <property type="evidence" value="ECO:0007669"/>
    <property type="project" value="UniProtKB-UniRule"/>
</dbReference>
<feature type="binding site" evidence="13">
    <location>
        <position position="220"/>
    </location>
    <ligand>
        <name>Zn(2+)</name>
        <dbReference type="ChEBI" id="CHEBI:29105"/>
    </ligand>
</feature>
<protein>
    <recommendedName>
        <fullName evidence="11 15">Ubiquitin carboxyl-terminal hydrolase</fullName>
        <ecNumber evidence="11 15">3.4.19.12</ecNumber>
    </recommendedName>
</protein>
<dbReference type="InterPro" id="IPR050164">
    <property type="entry name" value="Peptidase_C19"/>
</dbReference>
<dbReference type="AlphaFoldDB" id="A0A061B0Q7"/>
<dbReference type="Pfam" id="PF00443">
    <property type="entry name" value="UCH"/>
    <property type="match status" value="1"/>
</dbReference>
<evidence type="ECO:0000256" key="8">
    <source>
        <dbReference type="ARBA" id="ARBA00022801"/>
    </source>
</evidence>
<feature type="binding site" evidence="13">
    <location>
        <position position="203"/>
    </location>
    <ligand>
        <name>Zn(2+)</name>
        <dbReference type="ChEBI" id="CHEBI:29105"/>
    </ligand>
</feature>
<feature type="binding site" evidence="13">
    <location>
        <position position="233"/>
    </location>
    <ligand>
        <name>Zn(2+)</name>
        <dbReference type="ChEBI" id="CHEBI:29105"/>
    </ligand>
</feature>
<evidence type="ECO:0000256" key="1">
    <source>
        <dbReference type="ARBA" id="ARBA00000707"/>
    </source>
</evidence>
<feature type="domain" description="USP" evidence="18">
    <location>
        <begin position="327"/>
        <end position="854"/>
    </location>
</feature>
<evidence type="ECO:0000256" key="11">
    <source>
        <dbReference type="PIRNR" id="PIRNR016308"/>
    </source>
</evidence>
<dbReference type="PROSITE" id="PS50271">
    <property type="entry name" value="ZF_UBP"/>
    <property type="match status" value="1"/>
</dbReference>
<dbReference type="Pfam" id="PF02148">
    <property type="entry name" value="zf-UBP"/>
    <property type="match status" value="1"/>
</dbReference>
<dbReference type="SUPFAM" id="SSF57850">
    <property type="entry name" value="RING/U-box"/>
    <property type="match status" value="2"/>
</dbReference>
<evidence type="ECO:0000256" key="4">
    <source>
        <dbReference type="ARBA" id="ARBA00022723"/>
    </source>
</evidence>
<feature type="compositionally biased region" description="Low complexity" evidence="16">
    <location>
        <begin position="694"/>
        <end position="712"/>
    </location>
</feature>
<feature type="active site" description="Nucleophile" evidence="12">
    <location>
        <position position="336"/>
    </location>
</feature>
<reference evidence="20" key="1">
    <citation type="journal article" date="2014" name="Genome Announc.">
        <title>Draft genome sequence of Rhodosporidium toruloides CECT1137, an oleaginous yeast of biotechnological interest.</title>
        <authorList>
            <person name="Morin N."/>
            <person name="Calcas X."/>
            <person name="Devillers H."/>
            <person name="Durrens P."/>
            <person name="Sherman D.J."/>
            <person name="Nicaud J.-M."/>
            <person name="Neuveglise C."/>
        </authorList>
    </citation>
    <scope>NUCLEOTIDE SEQUENCE</scope>
    <source>
        <strain evidence="20">CECT1137</strain>
    </source>
</reference>
<dbReference type="InterPro" id="IPR018200">
    <property type="entry name" value="USP_CS"/>
</dbReference>
<dbReference type="PROSITE" id="PS00973">
    <property type="entry name" value="USP_2"/>
    <property type="match status" value="1"/>
</dbReference>
<comment type="catalytic activity">
    <reaction evidence="1 11 15">
        <text>Thiol-dependent hydrolysis of ester, thioester, amide, peptide and isopeptide bonds formed by the C-terminal Gly of ubiquitin (a 76-residue protein attached to proteins as an intracellular targeting signal).</text>
        <dbReference type="EC" id="3.4.19.12"/>
    </reaction>
</comment>
<feature type="region of interest" description="Disordered" evidence="16">
    <location>
        <begin position="517"/>
        <end position="538"/>
    </location>
</feature>
<dbReference type="Pfam" id="PF00627">
    <property type="entry name" value="UBA"/>
    <property type="match status" value="2"/>
</dbReference>
<feature type="domain" description="UBA" evidence="17">
    <location>
        <begin position="707"/>
        <end position="749"/>
    </location>
</feature>
<evidence type="ECO:0000256" key="12">
    <source>
        <dbReference type="PIRSR" id="PIRSR016308-1"/>
    </source>
</evidence>
<dbReference type="GO" id="GO:0005829">
    <property type="term" value="C:cytosol"/>
    <property type="evidence" value="ECO:0007669"/>
    <property type="project" value="TreeGrafter"/>
</dbReference>
<dbReference type="GO" id="GO:0005634">
    <property type="term" value="C:nucleus"/>
    <property type="evidence" value="ECO:0007669"/>
    <property type="project" value="TreeGrafter"/>
</dbReference>
<evidence type="ECO:0000256" key="6">
    <source>
        <dbReference type="ARBA" id="ARBA00022771"/>
    </source>
</evidence>
<keyword evidence="5" id="KW-0677">Repeat</keyword>
<proteinExistence type="inferred from homology"/>
<keyword evidence="6 14" id="KW-0863">Zinc-finger</keyword>
<feature type="region of interest" description="Disordered" evidence="16">
    <location>
        <begin position="692"/>
        <end position="717"/>
    </location>
</feature>
<feature type="domain" description="UBP-type" evidence="19">
    <location>
        <begin position="174"/>
        <end position="285"/>
    </location>
</feature>
<name>A0A061B0Q7_RHOTO</name>
<dbReference type="PIRSF" id="PIRSF016308">
    <property type="entry name" value="UBP"/>
    <property type="match status" value="1"/>
</dbReference>
<dbReference type="FunFam" id="1.10.8.10:FF:000086">
    <property type="entry name" value="Ubiquitin carboxyl-terminal hydrolase"/>
    <property type="match status" value="1"/>
</dbReference>
<dbReference type="Pfam" id="PF17807">
    <property type="entry name" value="zf-UBP_var"/>
    <property type="match status" value="1"/>
</dbReference>
<evidence type="ECO:0000256" key="7">
    <source>
        <dbReference type="ARBA" id="ARBA00022786"/>
    </source>
</evidence>
<evidence type="ECO:0000256" key="13">
    <source>
        <dbReference type="PIRSR" id="PIRSR016308-3"/>
    </source>
</evidence>
<evidence type="ECO:0000256" key="2">
    <source>
        <dbReference type="ARBA" id="ARBA00009085"/>
    </source>
</evidence>
<dbReference type="InterPro" id="IPR028889">
    <property type="entry name" value="USP"/>
</dbReference>
<dbReference type="InterPro" id="IPR041432">
    <property type="entry name" value="UBP13_Znf-UBP_var"/>
</dbReference>
<dbReference type="OrthoDB" id="361536at2759"/>
<keyword evidence="9 11" id="KW-0788">Thiol protease</keyword>
<dbReference type="SMART" id="SM00290">
    <property type="entry name" value="ZnF_UBP"/>
    <property type="match status" value="2"/>
</dbReference>
<evidence type="ECO:0000259" key="17">
    <source>
        <dbReference type="PROSITE" id="PS50030"/>
    </source>
</evidence>
<dbReference type="GO" id="GO:0004843">
    <property type="term" value="F:cysteine-type deubiquitinase activity"/>
    <property type="evidence" value="ECO:0007669"/>
    <property type="project" value="UniProtKB-UniRule"/>
</dbReference>
<dbReference type="CDD" id="cd14385">
    <property type="entry name" value="UBA1_spUBP14_like"/>
    <property type="match status" value="1"/>
</dbReference>
<evidence type="ECO:0000256" key="3">
    <source>
        <dbReference type="ARBA" id="ARBA00022670"/>
    </source>
</evidence>
<evidence type="ECO:0000256" key="9">
    <source>
        <dbReference type="ARBA" id="ARBA00022807"/>
    </source>
</evidence>
<feature type="active site" description="Proton acceptor" evidence="12">
    <location>
        <position position="801"/>
    </location>
</feature>
<evidence type="ECO:0000259" key="19">
    <source>
        <dbReference type="PROSITE" id="PS50271"/>
    </source>
</evidence>
<evidence type="ECO:0000256" key="14">
    <source>
        <dbReference type="PROSITE-ProRule" id="PRU00502"/>
    </source>
</evidence>
<keyword evidence="8 11" id="KW-0378">Hydrolase</keyword>
<dbReference type="InterPro" id="IPR015940">
    <property type="entry name" value="UBA"/>
</dbReference>
<dbReference type="Gene3D" id="1.10.8.10">
    <property type="entry name" value="DNA helicase RuvA subunit, C-terminal domain"/>
    <property type="match status" value="2"/>
</dbReference>
<dbReference type="EMBL" id="LK052942">
    <property type="protein sequence ID" value="CDR43050.1"/>
    <property type="molecule type" value="Genomic_DNA"/>
</dbReference>
<dbReference type="Gene3D" id="3.30.40.10">
    <property type="entry name" value="Zinc/RING finger domain, C3HC4 (zinc finger)"/>
    <property type="match status" value="2"/>
</dbReference>
<dbReference type="SUPFAM" id="SSF54001">
    <property type="entry name" value="Cysteine proteinases"/>
    <property type="match status" value="1"/>
</dbReference>
<dbReference type="SUPFAM" id="SSF46934">
    <property type="entry name" value="UBA-like"/>
    <property type="match status" value="1"/>
</dbReference>
<dbReference type="InterPro" id="IPR038765">
    <property type="entry name" value="Papain-like_cys_pep_sf"/>
</dbReference>
<keyword evidence="7 11" id="KW-0833">Ubl conjugation pathway</keyword>
<dbReference type="GO" id="GO:0016579">
    <property type="term" value="P:protein deubiquitination"/>
    <property type="evidence" value="ECO:0007669"/>
    <property type="project" value="InterPro"/>
</dbReference>
<evidence type="ECO:0000256" key="10">
    <source>
        <dbReference type="ARBA" id="ARBA00022833"/>
    </source>
</evidence>
<evidence type="ECO:0000256" key="5">
    <source>
        <dbReference type="ARBA" id="ARBA00022737"/>
    </source>
</evidence>
<evidence type="ECO:0000256" key="16">
    <source>
        <dbReference type="SAM" id="MobiDB-lite"/>
    </source>
</evidence>
<dbReference type="CDD" id="cd14297">
    <property type="entry name" value="UBA2_spUBP14_like"/>
    <property type="match status" value="1"/>
</dbReference>
<evidence type="ECO:0000256" key="15">
    <source>
        <dbReference type="RuleBase" id="RU366025"/>
    </source>
</evidence>
<dbReference type="PROSITE" id="PS00972">
    <property type="entry name" value="USP_1"/>
    <property type="match status" value="1"/>
</dbReference>
<dbReference type="PROSITE" id="PS50030">
    <property type="entry name" value="UBA"/>
    <property type="match status" value="2"/>
</dbReference>
<dbReference type="PROSITE" id="PS50235">
    <property type="entry name" value="USP_3"/>
    <property type="match status" value="1"/>
</dbReference>
<accession>A0A061B0Q7</accession>
<dbReference type="SMART" id="SM00165">
    <property type="entry name" value="UBA"/>
    <property type="match status" value="2"/>
</dbReference>
<dbReference type="PANTHER" id="PTHR24006">
    <property type="entry name" value="UBIQUITIN CARBOXYL-TERMINAL HYDROLASE"/>
    <property type="match status" value="1"/>
</dbReference>
<dbReference type="EC" id="3.4.19.12" evidence="11 15"/>